<protein>
    <submittedName>
        <fullName evidence="2">Uncharacterized protein</fullName>
    </submittedName>
</protein>
<evidence type="ECO:0000313" key="2">
    <source>
        <dbReference type="EMBL" id="KAF2106458.1"/>
    </source>
</evidence>
<dbReference type="EMBL" id="ML977362">
    <property type="protein sequence ID" value="KAF2106458.1"/>
    <property type="molecule type" value="Genomic_DNA"/>
</dbReference>
<accession>A0A6A5YJY4</accession>
<reference evidence="2" key="1">
    <citation type="journal article" date="2020" name="Stud. Mycol.">
        <title>101 Dothideomycetes genomes: a test case for predicting lifestyles and emergence of pathogens.</title>
        <authorList>
            <person name="Haridas S."/>
            <person name="Albert R."/>
            <person name="Binder M."/>
            <person name="Bloem J."/>
            <person name="Labutti K."/>
            <person name="Salamov A."/>
            <person name="Andreopoulos B."/>
            <person name="Baker S."/>
            <person name="Barry K."/>
            <person name="Bills G."/>
            <person name="Bluhm B."/>
            <person name="Cannon C."/>
            <person name="Castanera R."/>
            <person name="Culley D."/>
            <person name="Daum C."/>
            <person name="Ezra D."/>
            <person name="Gonzalez J."/>
            <person name="Henrissat B."/>
            <person name="Kuo A."/>
            <person name="Liang C."/>
            <person name="Lipzen A."/>
            <person name="Lutzoni F."/>
            <person name="Magnuson J."/>
            <person name="Mondo S."/>
            <person name="Nolan M."/>
            <person name="Ohm R."/>
            <person name="Pangilinan J."/>
            <person name="Park H.-J."/>
            <person name="Ramirez L."/>
            <person name="Alfaro M."/>
            <person name="Sun H."/>
            <person name="Tritt A."/>
            <person name="Yoshinaga Y."/>
            <person name="Zwiers L.-H."/>
            <person name="Turgeon B."/>
            <person name="Goodwin S."/>
            <person name="Spatafora J."/>
            <person name="Crous P."/>
            <person name="Grigoriev I."/>
        </authorList>
    </citation>
    <scope>NUCLEOTIDE SEQUENCE</scope>
    <source>
        <strain evidence="2">CBS 627.86</strain>
    </source>
</reference>
<name>A0A6A5YJY4_9PLEO</name>
<evidence type="ECO:0000256" key="1">
    <source>
        <dbReference type="SAM" id="MobiDB-lite"/>
    </source>
</evidence>
<gene>
    <name evidence="2" type="ORF">BDV96DRAFT_675140</name>
</gene>
<feature type="compositionally biased region" description="Acidic residues" evidence="1">
    <location>
        <begin position="67"/>
        <end position="77"/>
    </location>
</feature>
<organism evidence="2 3">
    <name type="scientific">Lophiotrema nucula</name>
    <dbReference type="NCBI Taxonomy" id="690887"/>
    <lineage>
        <taxon>Eukaryota</taxon>
        <taxon>Fungi</taxon>
        <taxon>Dikarya</taxon>
        <taxon>Ascomycota</taxon>
        <taxon>Pezizomycotina</taxon>
        <taxon>Dothideomycetes</taxon>
        <taxon>Pleosporomycetidae</taxon>
        <taxon>Pleosporales</taxon>
        <taxon>Lophiotremataceae</taxon>
        <taxon>Lophiotrema</taxon>
    </lineage>
</organism>
<feature type="non-terminal residue" evidence="2">
    <location>
        <position position="1"/>
    </location>
</feature>
<sequence>LTTAQAPYTIAASIEITIVVEDINRKIKDRIAPKKPREQDQEQKQAQQPTEPANHEPFYNPTTDSADSSDESADEEFNNMPKEKSEETKRIEEKAKWHIKNYAYDVHWSYATPAERAAKGLKKEPKFDVVITPLGSYYLAEVVETVNKGRETNQKWHGDPSFDMSDGLALIALEMKYYEWVIEKGKSVDKSMV</sequence>
<feature type="region of interest" description="Disordered" evidence="1">
    <location>
        <begin position="30"/>
        <end position="89"/>
    </location>
</feature>
<feature type="compositionally biased region" description="Basic and acidic residues" evidence="1">
    <location>
        <begin position="30"/>
        <end position="43"/>
    </location>
</feature>
<proteinExistence type="predicted"/>
<dbReference type="AlphaFoldDB" id="A0A6A5YJY4"/>
<keyword evidence="3" id="KW-1185">Reference proteome</keyword>
<evidence type="ECO:0000313" key="3">
    <source>
        <dbReference type="Proteomes" id="UP000799770"/>
    </source>
</evidence>
<dbReference type="Proteomes" id="UP000799770">
    <property type="component" value="Unassembled WGS sequence"/>
</dbReference>